<proteinExistence type="predicted"/>
<dbReference type="PROSITE" id="PS50294">
    <property type="entry name" value="WD_REPEATS_REGION"/>
    <property type="match status" value="2"/>
</dbReference>
<protein>
    <recommendedName>
        <fullName evidence="8">NWD NACHT-NTPase N-terminal domain-containing protein</fullName>
    </recommendedName>
</protein>
<dbReference type="InterPro" id="IPR011044">
    <property type="entry name" value="Quino_amine_DH_bsu"/>
</dbReference>
<dbReference type="PANTHER" id="PTHR10039:SF17">
    <property type="entry name" value="FUNGAL STAND N-TERMINAL GOODBYE DOMAIN-CONTAINING PROTEIN-RELATED"/>
    <property type="match status" value="1"/>
</dbReference>
<dbReference type="Gene3D" id="3.40.50.300">
    <property type="entry name" value="P-loop containing nucleotide triphosphate hydrolases"/>
    <property type="match status" value="1"/>
</dbReference>
<evidence type="ECO:0000256" key="2">
    <source>
        <dbReference type="PROSITE-ProRule" id="PRU00221"/>
    </source>
</evidence>
<organism evidence="6 7">
    <name type="scientific">Fusarium tricinctum</name>
    <dbReference type="NCBI Taxonomy" id="61284"/>
    <lineage>
        <taxon>Eukaryota</taxon>
        <taxon>Fungi</taxon>
        <taxon>Dikarya</taxon>
        <taxon>Ascomycota</taxon>
        <taxon>Pezizomycotina</taxon>
        <taxon>Sordariomycetes</taxon>
        <taxon>Hypocreomycetidae</taxon>
        <taxon>Hypocreales</taxon>
        <taxon>Nectriaceae</taxon>
        <taxon>Fusarium</taxon>
        <taxon>Fusarium tricinctum species complex</taxon>
    </lineage>
</organism>
<dbReference type="Pfam" id="PF17100">
    <property type="entry name" value="NACHT_N"/>
    <property type="match status" value="1"/>
</dbReference>
<dbReference type="SUPFAM" id="SSF50998">
    <property type="entry name" value="Quinoprotein alcohol dehydrogenase-like"/>
    <property type="match status" value="1"/>
</dbReference>
<dbReference type="SMART" id="SM00320">
    <property type="entry name" value="WD40"/>
    <property type="match status" value="5"/>
</dbReference>
<dbReference type="SUPFAM" id="SSF50969">
    <property type="entry name" value="YVTN repeat-like/Quinoprotein amine dehydrogenase"/>
    <property type="match status" value="1"/>
</dbReference>
<evidence type="ECO:0000313" key="6">
    <source>
        <dbReference type="EMBL" id="KAH7242544.1"/>
    </source>
</evidence>
<dbReference type="PANTHER" id="PTHR10039">
    <property type="entry name" value="AMELOGENIN"/>
    <property type="match status" value="1"/>
</dbReference>
<keyword evidence="2" id="KW-0853">WD repeat</keyword>
<name>A0A8K0RUU8_9HYPO</name>
<dbReference type="Gene3D" id="2.130.10.10">
    <property type="entry name" value="YVTN repeat-like/Quinoprotein amine dehydrogenase"/>
    <property type="match status" value="3"/>
</dbReference>
<dbReference type="InterPro" id="IPR011047">
    <property type="entry name" value="Quinoprotein_ADH-like_sf"/>
</dbReference>
<dbReference type="Pfam" id="PF00400">
    <property type="entry name" value="WD40"/>
    <property type="match status" value="2"/>
</dbReference>
<feature type="compositionally biased region" description="Polar residues" evidence="3">
    <location>
        <begin position="1285"/>
        <end position="1300"/>
    </location>
</feature>
<evidence type="ECO:0000259" key="5">
    <source>
        <dbReference type="Pfam" id="PF24883"/>
    </source>
</evidence>
<evidence type="ECO:0000256" key="1">
    <source>
        <dbReference type="ARBA" id="ARBA00022737"/>
    </source>
</evidence>
<dbReference type="SUPFAM" id="SSF52540">
    <property type="entry name" value="P-loop containing nucleoside triphosphate hydrolases"/>
    <property type="match status" value="1"/>
</dbReference>
<evidence type="ECO:0008006" key="8">
    <source>
        <dbReference type="Google" id="ProtNLM"/>
    </source>
</evidence>
<dbReference type="Pfam" id="PF24883">
    <property type="entry name" value="NPHP3_N"/>
    <property type="match status" value="1"/>
</dbReference>
<feature type="repeat" description="WD" evidence="2">
    <location>
        <begin position="1091"/>
        <end position="1120"/>
    </location>
</feature>
<reference evidence="6" key="1">
    <citation type="journal article" date="2021" name="Nat. Commun.">
        <title>Genetic determinants of endophytism in the Arabidopsis root mycobiome.</title>
        <authorList>
            <person name="Mesny F."/>
            <person name="Miyauchi S."/>
            <person name="Thiergart T."/>
            <person name="Pickel B."/>
            <person name="Atanasova L."/>
            <person name="Karlsson M."/>
            <person name="Huettel B."/>
            <person name="Barry K.W."/>
            <person name="Haridas S."/>
            <person name="Chen C."/>
            <person name="Bauer D."/>
            <person name="Andreopoulos W."/>
            <person name="Pangilinan J."/>
            <person name="LaButti K."/>
            <person name="Riley R."/>
            <person name="Lipzen A."/>
            <person name="Clum A."/>
            <person name="Drula E."/>
            <person name="Henrissat B."/>
            <person name="Kohler A."/>
            <person name="Grigoriev I.V."/>
            <person name="Martin F.M."/>
            <person name="Hacquard S."/>
        </authorList>
    </citation>
    <scope>NUCLEOTIDE SEQUENCE</scope>
    <source>
        <strain evidence="6">MPI-SDFR-AT-0068</strain>
    </source>
</reference>
<gene>
    <name evidence="6" type="ORF">BKA59DRAFT_481002</name>
</gene>
<feature type="domain" description="Nephrocystin 3-like N-terminal" evidence="5">
    <location>
        <begin position="332"/>
        <end position="510"/>
    </location>
</feature>
<comment type="caution">
    <text evidence="6">The sequence shown here is derived from an EMBL/GenBank/DDBJ whole genome shotgun (WGS) entry which is preliminary data.</text>
</comment>
<feature type="domain" description="NWD NACHT-NTPase N-terminal" evidence="4">
    <location>
        <begin position="20"/>
        <end position="249"/>
    </location>
</feature>
<dbReference type="InterPro" id="IPR031359">
    <property type="entry name" value="NACHT_N"/>
</dbReference>
<dbReference type="InterPro" id="IPR056884">
    <property type="entry name" value="NPHP3-like_N"/>
</dbReference>
<feature type="region of interest" description="Disordered" evidence="3">
    <location>
        <begin position="1283"/>
        <end position="1303"/>
    </location>
</feature>
<evidence type="ECO:0000256" key="3">
    <source>
        <dbReference type="SAM" id="MobiDB-lite"/>
    </source>
</evidence>
<dbReference type="InterPro" id="IPR001680">
    <property type="entry name" value="WD40_rpt"/>
</dbReference>
<keyword evidence="7" id="KW-1185">Reference proteome</keyword>
<dbReference type="InterPro" id="IPR027417">
    <property type="entry name" value="P-loop_NTPase"/>
</dbReference>
<feature type="repeat" description="WD" evidence="2">
    <location>
        <begin position="938"/>
        <end position="970"/>
    </location>
</feature>
<dbReference type="Proteomes" id="UP000813427">
    <property type="component" value="Unassembled WGS sequence"/>
</dbReference>
<dbReference type="OrthoDB" id="538223at2759"/>
<keyword evidence="1" id="KW-0677">Repeat</keyword>
<dbReference type="InterPro" id="IPR015943">
    <property type="entry name" value="WD40/YVTN_repeat-like_dom_sf"/>
</dbReference>
<evidence type="ECO:0000259" key="4">
    <source>
        <dbReference type="Pfam" id="PF17100"/>
    </source>
</evidence>
<feature type="repeat" description="WD" evidence="2">
    <location>
        <begin position="1022"/>
        <end position="1057"/>
    </location>
</feature>
<sequence length="1697" mass="192401">MQDHEPSDIVEETERPFNIESLWAKAYKIIQNDENHSQLLDKFEAYLQKAGDEGREEISSSSQSVQRVKDIQKMAENKLENLPENRTSLSIGGKRVIVRESVQKAIRTITQFKPLISGAVSAEPHAALAWACILGVLPILESIFQQDEAAADGLGKIIFLLVRYQDIQDTILSRNSGYGGGQTETTQQLSDNIESKLVSIYANVYMYQIQFVLQYGRSKWRRNLGGIFKPEDWKRKWNEIDSARQLVDQGIQDRVGARILDTWEVAKKIEVETTETLKVVYGINATSEEIQNAQKSTKERDLLLSLPVATKATFDSTEVLGAENPCLEGTQQTILAEIQEWAEDPTGEMIFWLHGLAGTGKSTIALTVADALKQRRPFTTGIDPPERAFLGASFFFKQGDASRNHIQTFFTTLAMCLAEVFLDFKSLIARAIDKNLTIGTKAPQEQLENLIAKPFSTLNEQSLVALRLVIVVDALDECLLRTEAESLITMLVGQLKDLQRVQLRFLITSRSERHIMGRFEQLPKDLYRSVFLEKIKRFEQGDDTKDDITLYLACTLAKVANKRGVPVSSVTESTIKELSNKSDGLFIYAATACRFLDAEDFDDEEARQERLDLILESNSESDESGINDSDIDDWEADSPQNKIDEIYRKVLSFPDRERMSPRTKQKIYNGLGMVLGFLVVFFKPVSTLVLKKFLPSLAESMDQLLKKLHALVSVPQDEKTPLEVVHTSFRDFILSKRRSTQLRFQVQENKMHKEALVRCLDIMSSELHEDICELLWPGITRSEIPQDRVEKMIQRHLRYACRYWVDHLSKLSNEDRRSVGLIDGGSVHTFLESHFLHWLEVMILTEEVASTVLMLNKLQILVQHSDCPDLFSSISYMKQFILNNIWITDDRPLQIYVSATTFSLKDSKARSLFEAHTPRWISQLPKVEEQWTSKRCVLQGHTEKITCTAFSPAFDLVLTVSLDRTARLWDSVTGTQRFIFEKTDQDAYTCGAFSSDGKAIGLGTRSGKVEVKEFLNKRSIQLGGHEKGVEDLTFSPKSSNVFASTSKSGDLKIWSIDERCTDRIFSIRKPYGTDEPPSSEDSDPAKLLCQFTPNGKFLIVGGTSVSMGMWDVESGECIKVFASADTTFIMDLKVSSGGNYAIILQTPEIRRLDGDNNTGNDKRSIRSEDNDGFRCFRHIKNYMSKCTVTIINLATEEIEFYCDENEQVRWISMLPQNENHIMVGGYDNIELLDTKTLSKVMLFDTFGRGHYFTHSRDGRIVATREYCDLTLWDMPLDAATDRPSDTSVQHINSMEPSTDNKLGRIPRLEEDGYDIHDSTRSRTAVPINAVESIYFAYDGRYIALGFGKGVYQLWNKSMTTQIFPFKELQKIIFSPNGESIALVSTKGGIEVVDSTTLEVIMMCEKTLDLDVCDIELSPDGRTICISYVDSEAGNCSIELWSVISTECFWRKCSPRTIDSLSFKFSPDSKFLAFCWGACTTFDPGLWIIMDLSTFKEILKDYYVQLVFHPKAQLFAILTFTEDADGYIEIRRISSLSLVCRVECDVDEGVLGMAFTPSGSVVVSEDEYEGSMAIVRMWDIEKGTEIGSYTIDGKIGPFWIPDDGHLRCPNGRLPLPSSFLNQGDKDPAKRREDEQDLLYLGHQWIYRGLEEIMWLPPAFQSTDSVLYGDTLAMAYKERDMRLMKFDLAKMPVRWVGYT</sequence>
<dbReference type="PROSITE" id="PS50082">
    <property type="entry name" value="WD_REPEATS_2"/>
    <property type="match status" value="3"/>
</dbReference>
<dbReference type="EMBL" id="JAGPXF010000005">
    <property type="protein sequence ID" value="KAH7242544.1"/>
    <property type="molecule type" value="Genomic_DNA"/>
</dbReference>
<evidence type="ECO:0000313" key="7">
    <source>
        <dbReference type="Proteomes" id="UP000813427"/>
    </source>
</evidence>
<accession>A0A8K0RUU8</accession>